<dbReference type="RefSeq" id="WP_106891936.1">
    <property type="nucleotide sequence ID" value="NZ_CP027860.1"/>
</dbReference>
<evidence type="ECO:0000256" key="5">
    <source>
        <dbReference type="ARBA" id="ARBA00023136"/>
    </source>
</evidence>
<dbReference type="InterPro" id="IPR010200">
    <property type="entry name" value="HflC"/>
</dbReference>
<reference evidence="8 9" key="1">
    <citation type="submission" date="2018-03" db="EMBL/GenBank/DDBJ databases">
        <title>Ahniella affigens gen. nov., sp. nov., a gammaproteobacterium isolated from sandy soil near a stream.</title>
        <authorList>
            <person name="Ko Y."/>
            <person name="Kim J.-H."/>
        </authorList>
    </citation>
    <scope>NUCLEOTIDE SEQUENCE [LARGE SCALE GENOMIC DNA]</scope>
    <source>
        <strain evidence="8 9">D13</strain>
    </source>
</reference>
<evidence type="ECO:0000256" key="1">
    <source>
        <dbReference type="ARBA" id="ARBA00004167"/>
    </source>
</evidence>
<keyword evidence="8" id="KW-0645">Protease</keyword>
<evidence type="ECO:0000256" key="6">
    <source>
        <dbReference type="PIRNR" id="PIRNR005651"/>
    </source>
</evidence>
<evidence type="ECO:0000313" key="9">
    <source>
        <dbReference type="Proteomes" id="UP000241074"/>
    </source>
</evidence>
<comment type="function">
    <text evidence="6">HflC and HflK could regulate a protease.</text>
</comment>
<keyword evidence="3" id="KW-0812">Transmembrane</keyword>
<keyword evidence="5" id="KW-0472">Membrane</keyword>
<keyword evidence="4" id="KW-1133">Transmembrane helix</keyword>
<comment type="similarity">
    <text evidence="2 6">Belongs to the band 7/mec-2 family. HflC subfamily.</text>
</comment>
<dbReference type="AlphaFoldDB" id="A0A2P1PT55"/>
<dbReference type="SMART" id="SM00244">
    <property type="entry name" value="PHB"/>
    <property type="match status" value="1"/>
</dbReference>
<dbReference type="GO" id="GO:0008233">
    <property type="term" value="F:peptidase activity"/>
    <property type="evidence" value="ECO:0007669"/>
    <property type="project" value="UniProtKB-KW"/>
</dbReference>
<dbReference type="InterPro" id="IPR001107">
    <property type="entry name" value="Band_7"/>
</dbReference>
<dbReference type="KEGG" id="xba:C7S18_12740"/>
<dbReference type="NCBIfam" id="TIGR01932">
    <property type="entry name" value="hflC"/>
    <property type="match status" value="2"/>
</dbReference>
<dbReference type="PANTHER" id="PTHR42911:SF1">
    <property type="entry name" value="MODULATOR OF FTSH PROTEASE HFLC"/>
    <property type="match status" value="1"/>
</dbReference>
<dbReference type="OrthoDB" id="9812991at2"/>
<dbReference type="Gene3D" id="3.30.479.30">
    <property type="entry name" value="Band 7 domain"/>
    <property type="match status" value="1"/>
</dbReference>
<dbReference type="GO" id="GO:0006508">
    <property type="term" value="P:proteolysis"/>
    <property type="evidence" value="ECO:0007669"/>
    <property type="project" value="UniProtKB-KW"/>
</dbReference>
<dbReference type="Proteomes" id="UP000241074">
    <property type="component" value="Chromosome"/>
</dbReference>
<evidence type="ECO:0000259" key="7">
    <source>
        <dbReference type="SMART" id="SM00244"/>
    </source>
</evidence>
<name>A0A2P1PT55_9GAMM</name>
<reference evidence="8 9" key="2">
    <citation type="submission" date="2018-03" db="EMBL/GenBank/DDBJ databases">
        <authorList>
            <person name="Keele B.F."/>
        </authorList>
    </citation>
    <scope>NUCLEOTIDE SEQUENCE [LARGE SCALE GENOMIC DNA]</scope>
    <source>
        <strain evidence="8 9">D13</strain>
    </source>
</reference>
<protein>
    <recommendedName>
        <fullName evidence="6">Protein HflC</fullName>
    </recommendedName>
</protein>
<keyword evidence="9" id="KW-1185">Reference proteome</keyword>
<keyword evidence="8" id="KW-0378">Hydrolase</keyword>
<evidence type="ECO:0000256" key="4">
    <source>
        <dbReference type="ARBA" id="ARBA00022989"/>
    </source>
</evidence>
<feature type="domain" description="Band 7" evidence="7">
    <location>
        <begin position="18"/>
        <end position="181"/>
    </location>
</feature>
<dbReference type="EMBL" id="CP027860">
    <property type="protein sequence ID" value="AVP98016.1"/>
    <property type="molecule type" value="Genomic_DNA"/>
</dbReference>
<dbReference type="Pfam" id="PF01145">
    <property type="entry name" value="Band_7"/>
    <property type="match status" value="1"/>
</dbReference>
<dbReference type="SUPFAM" id="SSF117892">
    <property type="entry name" value="Band 7/SPFH domain"/>
    <property type="match status" value="1"/>
</dbReference>
<comment type="subcellular location">
    <subcellularLocation>
        <location evidence="1">Membrane</location>
        <topology evidence="1">Single-pass membrane protein</topology>
    </subcellularLocation>
</comment>
<dbReference type="InterPro" id="IPR036013">
    <property type="entry name" value="Band_7/SPFH_dom_sf"/>
</dbReference>
<proteinExistence type="inferred from homology"/>
<evidence type="ECO:0000256" key="2">
    <source>
        <dbReference type="ARBA" id="ARBA00007862"/>
    </source>
</evidence>
<dbReference type="PIRSF" id="PIRSF005651">
    <property type="entry name" value="HflC"/>
    <property type="match status" value="1"/>
</dbReference>
<evidence type="ECO:0000256" key="3">
    <source>
        <dbReference type="ARBA" id="ARBA00022692"/>
    </source>
</evidence>
<accession>A0A2P1PT55</accession>
<organism evidence="8 9">
    <name type="scientific">Ahniella affigens</name>
    <dbReference type="NCBI Taxonomy" id="2021234"/>
    <lineage>
        <taxon>Bacteria</taxon>
        <taxon>Pseudomonadati</taxon>
        <taxon>Pseudomonadota</taxon>
        <taxon>Gammaproteobacteria</taxon>
        <taxon>Lysobacterales</taxon>
        <taxon>Rhodanobacteraceae</taxon>
        <taxon>Ahniella</taxon>
    </lineage>
</organism>
<sequence length="286" mass="32130">MKFAISIIVFIVLAIAASGMFVVNEGERAVVLQFGKVVSADFAPGLHYRYPFIQDVKKYEGRIVTLDKEPQRYLTSEKKDVLVDFFVKWRIADVARFYTSTGGDEILAETRLESTVRNALGKEIITRKVRDVVSDQRAGVMKAMRDQLNAAVDELGIQVIDMRVMSIDLPTEVSQPVFDRMSAERKSVANRLRSEGTEASLGIRAQADQTQKITIAEADRDASLIRGEGDAEAAKIYARAYQKDPEFYAFYRSLEAYRSSFANGDSVLVLDPKSEFFQYFSEGAKK</sequence>
<gene>
    <name evidence="8" type="ORF">C7S18_12740</name>
</gene>
<dbReference type="PANTHER" id="PTHR42911">
    <property type="entry name" value="MODULATOR OF FTSH PROTEASE HFLC"/>
    <property type="match status" value="1"/>
</dbReference>
<dbReference type="CDD" id="cd03405">
    <property type="entry name" value="SPFH_HflC"/>
    <property type="match status" value="1"/>
</dbReference>
<dbReference type="InterPro" id="IPR001972">
    <property type="entry name" value="Stomatin_HflK_fam"/>
</dbReference>
<evidence type="ECO:0000313" key="8">
    <source>
        <dbReference type="EMBL" id="AVP98016.1"/>
    </source>
</evidence>
<dbReference type="PRINTS" id="PR00721">
    <property type="entry name" value="STOMATIN"/>
</dbReference>
<dbReference type="GO" id="GO:0016020">
    <property type="term" value="C:membrane"/>
    <property type="evidence" value="ECO:0007669"/>
    <property type="project" value="UniProtKB-SubCell"/>
</dbReference>